<dbReference type="KEGG" id="fla:SY85_17080"/>
<dbReference type="RefSeq" id="WP_066406090.1">
    <property type="nucleotide sequence ID" value="NZ_CP011390.1"/>
</dbReference>
<organism evidence="1 2">
    <name type="scientific">Flavisolibacter tropicus</name>
    <dbReference type="NCBI Taxonomy" id="1492898"/>
    <lineage>
        <taxon>Bacteria</taxon>
        <taxon>Pseudomonadati</taxon>
        <taxon>Bacteroidota</taxon>
        <taxon>Chitinophagia</taxon>
        <taxon>Chitinophagales</taxon>
        <taxon>Chitinophagaceae</taxon>
        <taxon>Flavisolibacter</taxon>
    </lineage>
</organism>
<evidence type="ECO:0000313" key="1">
    <source>
        <dbReference type="EMBL" id="ANE51950.1"/>
    </source>
</evidence>
<dbReference type="EMBL" id="CP011390">
    <property type="protein sequence ID" value="ANE51950.1"/>
    <property type="molecule type" value="Genomic_DNA"/>
</dbReference>
<keyword evidence="2" id="KW-1185">Reference proteome</keyword>
<evidence type="ECO:0000313" key="2">
    <source>
        <dbReference type="Proteomes" id="UP000077177"/>
    </source>
</evidence>
<gene>
    <name evidence="1" type="ORF">SY85_17080</name>
</gene>
<dbReference type="AlphaFoldDB" id="A0A172TY36"/>
<proteinExistence type="predicted"/>
<dbReference type="OrthoDB" id="756394at2"/>
<accession>A0A172TY36</accession>
<reference evidence="2" key="1">
    <citation type="submission" date="2015-01" db="EMBL/GenBank/DDBJ databases">
        <title>Flavisolibacter sp./LCS9/ whole genome sequencing.</title>
        <authorList>
            <person name="Kim M.K."/>
            <person name="Srinivasan S."/>
            <person name="Lee J.-J."/>
        </authorList>
    </citation>
    <scope>NUCLEOTIDE SEQUENCE [LARGE SCALE GENOMIC DNA]</scope>
    <source>
        <strain evidence="2">LCS9</strain>
    </source>
</reference>
<dbReference type="Proteomes" id="UP000077177">
    <property type="component" value="Chromosome"/>
</dbReference>
<sequence length="150" mass="17546">MVDTESRSLLAENFRRLIAGQITNFEFEEATFGVNTDDRAIKDLIDVIWTFYDDLKEHKLDVAAFSQEDYKTCARFILFLKSGQEYQWPKSSVFDPFVRLLSKVFTLGIYTRKKEKEFVAAGDINYWPFLNAEDFEQAKKRPKYLNGNAT</sequence>
<reference evidence="1 2" key="2">
    <citation type="journal article" date="2016" name="Int. J. Syst. Evol. Microbiol.">
        <title>Flavisolibacter tropicus sp. nov., isolated from tropical soil.</title>
        <authorList>
            <person name="Lee J.J."/>
            <person name="Kang M.S."/>
            <person name="Kim G.S."/>
            <person name="Lee C.S."/>
            <person name="Lim S."/>
            <person name="Lee J."/>
            <person name="Roh S.H."/>
            <person name="Kang H."/>
            <person name="Ha J.M."/>
            <person name="Bae S."/>
            <person name="Jung H.Y."/>
            <person name="Kim M.K."/>
        </authorList>
    </citation>
    <scope>NUCLEOTIDE SEQUENCE [LARGE SCALE GENOMIC DNA]</scope>
    <source>
        <strain evidence="1 2">LCS9</strain>
    </source>
</reference>
<protein>
    <submittedName>
        <fullName evidence="1">Uncharacterized protein</fullName>
    </submittedName>
</protein>
<name>A0A172TY36_9BACT</name>